<dbReference type="AlphaFoldDB" id="A0A8T8SCT4"/>
<evidence type="ECO:0000313" key="3">
    <source>
        <dbReference type="Proteomes" id="UP000077671"/>
    </source>
</evidence>
<feature type="non-terminal residue" evidence="2">
    <location>
        <position position="500"/>
    </location>
</feature>
<sequence>MAFLDAQSRTVLFDPPDVYEEALARYALSAEDIAFARAHRRSHNRLGFAIQLALVRDLGRPLRAGEVPPQAVVSVVADQLGIDAAVFALYAQREETRREHTREIVVALDLRPVRASDYRSLITAAAREAAATEQGEPITKAVIEALKERKLLVPVPELLIRLAMAGRAAARRQAYRGLIRGMEQPSIEALDQLLIDRSGDRSHLGWIAEAPEGTKLKNLKGLIARLEVLRSAAISDERRKTIHANRYGIIARDARILHAREIRRLTSERRYATLTAFVIERQAAITDLAIDMFCKLIGSTRRKAELSRTERRLKEAEILDGVALDHLKLGEALLAARENNTDLASAIAVSLGWDGLTASVAAARSVVRPDRSDEFDELIERHKSLRKLGRLMFGAFSFRSFRPDDPVLKAVDHLRALYSGRKLPAQVPFAFMTRKWRRRVRSDGVTIDLRAWEVAVLVHLRERLRAGDIWVDGSRAWRSFEDYLLPRPIFALMRAEGRLG</sequence>
<feature type="domain" description="DUF4158" evidence="1">
    <location>
        <begin position="3"/>
        <end position="164"/>
    </location>
</feature>
<evidence type="ECO:0000259" key="1">
    <source>
        <dbReference type="Pfam" id="PF13700"/>
    </source>
</evidence>
<dbReference type="EMBL" id="LWDD02003363">
    <property type="protein sequence ID" value="KAE8237332.1"/>
    <property type="molecule type" value="Genomic_DNA"/>
</dbReference>
<name>A0A8T8SCT4_9BASI</name>
<dbReference type="Pfam" id="PF13700">
    <property type="entry name" value="DUF4158"/>
    <property type="match status" value="1"/>
</dbReference>
<dbReference type="InterPro" id="IPR025296">
    <property type="entry name" value="DUF4158"/>
</dbReference>
<gene>
    <name evidence="2" type="ORF">A4X03_0g9152</name>
</gene>
<evidence type="ECO:0000313" key="2">
    <source>
        <dbReference type="EMBL" id="KAE8237332.1"/>
    </source>
</evidence>
<accession>A0A8T8SCT4</accession>
<reference evidence="2" key="2">
    <citation type="journal article" date="2019" name="IMA Fungus">
        <title>Genome sequencing and comparison of five Tilletia species to identify candidate genes for the detection of regulated species infecting wheat.</title>
        <authorList>
            <person name="Nguyen H.D.T."/>
            <person name="Sultana T."/>
            <person name="Kesanakurti P."/>
            <person name="Hambleton S."/>
        </authorList>
    </citation>
    <scope>NUCLEOTIDE SEQUENCE</scope>
    <source>
        <strain evidence="2">DAOMC 238032</strain>
    </source>
</reference>
<organism evidence="2 3">
    <name type="scientific">Tilletia caries</name>
    <name type="common">wheat bunt fungus</name>
    <dbReference type="NCBI Taxonomy" id="13290"/>
    <lineage>
        <taxon>Eukaryota</taxon>
        <taxon>Fungi</taxon>
        <taxon>Dikarya</taxon>
        <taxon>Basidiomycota</taxon>
        <taxon>Ustilaginomycotina</taxon>
        <taxon>Exobasidiomycetes</taxon>
        <taxon>Tilletiales</taxon>
        <taxon>Tilletiaceae</taxon>
        <taxon>Tilletia</taxon>
    </lineage>
</organism>
<dbReference type="Proteomes" id="UP000077671">
    <property type="component" value="Unassembled WGS sequence"/>
</dbReference>
<proteinExistence type="predicted"/>
<reference evidence="2" key="1">
    <citation type="submission" date="2016-04" db="EMBL/GenBank/DDBJ databases">
        <authorList>
            <person name="Nguyen H.D."/>
            <person name="Kesanakurti P."/>
            <person name="Cullis J."/>
            <person name="Levesque C.A."/>
            <person name="Hambleton S."/>
        </authorList>
    </citation>
    <scope>NUCLEOTIDE SEQUENCE</scope>
    <source>
        <strain evidence="2">DAOMC 238032</strain>
    </source>
</reference>
<comment type="caution">
    <text evidence="2">The sequence shown here is derived from an EMBL/GenBank/DDBJ whole genome shotgun (WGS) entry which is preliminary data.</text>
</comment>
<protein>
    <recommendedName>
        <fullName evidence="1">DUF4158 domain-containing protein</fullName>
    </recommendedName>
</protein>